<feature type="domain" description="SnoaL-like" evidence="1">
    <location>
        <begin position="14"/>
        <end position="140"/>
    </location>
</feature>
<dbReference type="Gene3D" id="3.10.450.50">
    <property type="match status" value="1"/>
</dbReference>
<dbReference type="InterPro" id="IPR032710">
    <property type="entry name" value="NTF2-like_dom_sf"/>
</dbReference>
<dbReference type="SUPFAM" id="SSF54427">
    <property type="entry name" value="NTF2-like"/>
    <property type="match status" value="1"/>
</dbReference>
<gene>
    <name evidence="2" type="ORF">DVZ84_34370</name>
</gene>
<reference evidence="2 3" key="1">
    <citation type="submission" date="2018-07" db="EMBL/GenBank/DDBJ databases">
        <title>Genome guided investigation of antibiotics producing actinomycetales strain isolated from a Macau mangrove ecosystem.</title>
        <authorList>
            <person name="Hu D."/>
        </authorList>
    </citation>
    <scope>NUCLEOTIDE SEQUENCE [LARGE SCALE GENOMIC DNA]</scope>
    <source>
        <strain evidence="2 3">2297</strain>
    </source>
</reference>
<dbReference type="Proteomes" id="UP000253742">
    <property type="component" value="Unassembled WGS sequence"/>
</dbReference>
<evidence type="ECO:0000259" key="1">
    <source>
        <dbReference type="Pfam" id="PF13577"/>
    </source>
</evidence>
<protein>
    <submittedName>
        <fullName evidence="2">Nuclear transport factor 2 family protein</fullName>
    </submittedName>
</protein>
<dbReference type="OrthoDB" id="2599042at2"/>
<name>A0A369UXS6_9ACTN</name>
<accession>A0A369UXS6</accession>
<dbReference type="InterPro" id="IPR037401">
    <property type="entry name" value="SnoaL-like"/>
</dbReference>
<dbReference type="RefSeq" id="WP_114532995.1">
    <property type="nucleotide sequence ID" value="NZ_JBEZHW010000030.1"/>
</dbReference>
<comment type="caution">
    <text evidence="2">The sequence shown here is derived from an EMBL/GenBank/DDBJ whole genome shotgun (WGS) entry which is preliminary data.</text>
</comment>
<proteinExistence type="predicted"/>
<dbReference type="EMBL" id="QQBH01000039">
    <property type="protein sequence ID" value="RDD84548.1"/>
    <property type="molecule type" value="Genomic_DNA"/>
</dbReference>
<dbReference type="Pfam" id="PF13577">
    <property type="entry name" value="SnoaL_4"/>
    <property type="match status" value="1"/>
</dbReference>
<evidence type="ECO:0000313" key="2">
    <source>
        <dbReference type="EMBL" id="RDD84548.1"/>
    </source>
</evidence>
<evidence type="ECO:0000313" key="3">
    <source>
        <dbReference type="Proteomes" id="UP000253742"/>
    </source>
</evidence>
<dbReference type="AlphaFoldDB" id="A0A369UXS6"/>
<organism evidence="2 3">
    <name type="scientific">Streptomyces parvulus</name>
    <dbReference type="NCBI Taxonomy" id="146923"/>
    <lineage>
        <taxon>Bacteria</taxon>
        <taxon>Bacillati</taxon>
        <taxon>Actinomycetota</taxon>
        <taxon>Actinomycetes</taxon>
        <taxon>Kitasatosporales</taxon>
        <taxon>Streptomycetaceae</taxon>
        <taxon>Streptomyces</taxon>
    </lineage>
</organism>
<sequence>MTSNLSPALGGAARAADAAAVAALVDRYLVTLDDEGELDDAWAGSLFTGDAQVAFPMSAHRGRVGLAAWHRASLAAFAHTQHLGAPAVVEVSGDRAVLRVNVLTTHVHRDAAGRPPLFRAGTLARGEAVRTARGWRLERLSFRVLFTEGEPPARD</sequence>